<organism evidence="2 3">
    <name type="scientific">Chitinibacter fontanus</name>
    <dbReference type="NCBI Taxonomy" id="1737446"/>
    <lineage>
        <taxon>Bacteria</taxon>
        <taxon>Pseudomonadati</taxon>
        <taxon>Pseudomonadota</taxon>
        <taxon>Betaproteobacteria</taxon>
        <taxon>Neisseriales</taxon>
        <taxon>Chitinibacteraceae</taxon>
        <taxon>Chitinibacter</taxon>
    </lineage>
</organism>
<feature type="transmembrane region" description="Helical" evidence="1">
    <location>
        <begin position="901"/>
        <end position="923"/>
    </location>
</feature>
<feature type="transmembrane region" description="Helical" evidence="1">
    <location>
        <begin position="872"/>
        <end position="895"/>
    </location>
</feature>
<dbReference type="GO" id="GO:0042910">
    <property type="term" value="F:xenobiotic transmembrane transporter activity"/>
    <property type="evidence" value="ECO:0007669"/>
    <property type="project" value="TreeGrafter"/>
</dbReference>
<evidence type="ECO:0000256" key="1">
    <source>
        <dbReference type="SAM" id="Phobius"/>
    </source>
</evidence>
<feature type="transmembrane region" description="Helical" evidence="1">
    <location>
        <begin position="358"/>
        <end position="379"/>
    </location>
</feature>
<dbReference type="Gene3D" id="1.20.1640.10">
    <property type="entry name" value="Multidrug efflux transporter AcrB transmembrane domain"/>
    <property type="match status" value="2"/>
</dbReference>
<feature type="transmembrane region" description="Helical" evidence="1">
    <location>
        <begin position="842"/>
        <end position="865"/>
    </location>
</feature>
<dbReference type="Gene3D" id="3.30.70.1440">
    <property type="entry name" value="Multidrug efflux transporter AcrB pore domain"/>
    <property type="match status" value="1"/>
</dbReference>
<gene>
    <name evidence="2" type="ORF">HZU75_04990</name>
</gene>
<dbReference type="InterPro" id="IPR027463">
    <property type="entry name" value="AcrB_DN_DC_subdom"/>
</dbReference>
<dbReference type="Gene3D" id="3.30.2090.10">
    <property type="entry name" value="Multidrug efflux transporter AcrB TolC docking domain, DN and DC subdomains"/>
    <property type="match status" value="2"/>
</dbReference>
<dbReference type="Proteomes" id="UP000510822">
    <property type="component" value="Chromosome"/>
</dbReference>
<dbReference type="Gene3D" id="3.30.70.1430">
    <property type="entry name" value="Multidrug efflux transporter AcrB pore domain"/>
    <property type="match status" value="2"/>
</dbReference>
<dbReference type="Gene3D" id="3.30.70.1320">
    <property type="entry name" value="Multidrug efflux transporter AcrB pore domain like"/>
    <property type="match status" value="1"/>
</dbReference>
<dbReference type="AlphaFoldDB" id="A0A7D5ZC02"/>
<dbReference type="SUPFAM" id="SSF82714">
    <property type="entry name" value="Multidrug efflux transporter AcrB TolC docking domain, DN and DC subdomains"/>
    <property type="match status" value="2"/>
</dbReference>
<dbReference type="PANTHER" id="PTHR32063">
    <property type="match status" value="1"/>
</dbReference>
<feature type="transmembrane region" description="Helical" evidence="1">
    <location>
        <begin position="12"/>
        <end position="29"/>
    </location>
</feature>
<evidence type="ECO:0000313" key="2">
    <source>
        <dbReference type="EMBL" id="QLI83182.1"/>
    </source>
</evidence>
<dbReference type="PRINTS" id="PR00702">
    <property type="entry name" value="ACRIFLAVINRP"/>
</dbReference>
<dbReference type="KEGG" id="cfon:HZU75_04990"/>
<feature type="transmembrane region" description="Helical" evidence="1">
    <location>
        <begin position="333"/>
        <end position="351"/>
    </location>
</feature>
<dbReference type="SUPFAM" id="SSF82866">
    <property type="entry name" value="Multidrug efflux transporter AcrB transmembrane domain"/>
    <property type="match status" value="2"/>
</dbReference>
<keyword evidence="1" id="KW-1133">Transmembrane helix</keyword>
<dbReference type="EMBL" id="CP058952">
    <property type="protein sequence ID" value="QLI83182.1"/>
    <property type="molecule type" value="Genomic_DNA"/>
</dbReference>
<feature type="transmembrane region" description="Helical" evidence="1">
    <location>
        <begin position="944"/>
        <end position="963"/>
    </location>
</feature>
<feature type="transmembrane region" description="Helical" evidence="1">
    <location>
        <begin position="519"/>
        <end position="540"/>
    </location>
</feature>
<sequence length="1018" mass="109686">MNFSAWSIKNPIPAIMLFVLLSIAGLWSFKAMKVQDFPDIELPMVTVTAVLDGAAPAQLETEVVRKIENSVSALQGVKHVYSNITDGVVSMTVEFELEKPINDAVDSVRDAVSNVRGDLPADLKDPIIGKVEFSGVPFLVFTVADSQLDEEQLSWFVDNKITRLVRAVSGVGQVSRVGGVTREVRIELDPERMSALGVTSSDISRQLAITQKDSSGGRADLAGAEQALRTIATVQTAAELAKTELALGDGRRIRLEQIATIADTTAERRTIAQLDGKPVVGFEITRSRGASETEVAAQIQKVLAQLKAEYPTLQITQAYDMAKPVQDEFDGSMMLLYEGALLAIVVVWFFLRDWRATLVSAAALPLSILPTFIGMHYMGFSLNTVTLLSMALVVGILVDDAIVEIENIVRHLRMGKTPYQAAMEAADEIGLAVIATTFALVAVFLPTAFMGGIPGKFFISFGWTAALAVLASLVVARLLTPMMAAYLLKPIVHAEQEGRMMKTYLRWAEWCLRNRKKTAALSIAFFVGSLALVPLLPTGFVPADDRSQTLVSIELPPGSTLQDTYAVTEQARKIIEKQPYITRIYTAIGGGKAGGDPFAGGSSSVNKASITLTLVDRKQRPVKKTQIEKNLREALAVLPGARVKIGLGQSGEKLQMIIKSDDPEALALAAKNIEQDLRTLAGVGAITSSASLVRPEVIIRPDMAKAADMGVTGLAIANTIRVATVGDFDTALAKLNLPERQVPVVVRLPDSFRTDLEALKRLRVPSAQGDVMLGQVAEVEIGSGPSLISRYDRARNVIFDVELNGLTLGEVSAKLDELPALKNLPAGVTRAEFGDAEEMKKLFASFGLAMLTGVLCIYMVLVLLFRDFMQPVTILAALPLSIGGAFVALLVANSAFAMPSLIGLIMLMGIATKNSILLVEYAIVARRSGKSRFDALMDACHKRARPIVMTTIAMGAGMLPIAIGWGADSSFRSPMAIAVIGGLITSTFLSLLVIPVVFTFVDDFVQWWARKRGKTQTA</sequence>
<proteinExistence type="predicted"/>
<evidence type="ECO:0000313" key="3">
    <source>
        <dbReference type="Proteomes" id="UP000510822"/>
    </source>
</evidence>
<dbReference type="InterPro" id="IPR001036">
    <property type="entry name" value="Acrflvin-R"/>
</dbReference>
<reference evidence="2 3" key="1">
    <citation type="journal article" date="2016" name="Int. J. Syst. Evol. Microbiol.">
        <title>Chitinibacter fontanus sp. nov., isolated from a spring.</title>
        <authorList>
            <person name="Sheu S.Y."/>
            <person name="Li Y.S."/>
            <person name="Young C.C."/>
            <person name="Chen W.M."/>
        </authorList>
    </citation>
    <scope>NUCLEOTIDE SEQUENCE [LARGE SCALE GENOMIC DNA]</scope>
    <source>
        <strain evidence="2 3">STM-7</strain>
    </source>
</reference>
<dbReference type="SUPFAM" id="SSF82693">
    <property type="entry name" value="Multidrug efflux transporter AcrB pore domain, PN1, PN2, PC1 and PC2 subdomains"/>
    <property type="match status" value="3"/>
</dbReference>
<dbReference type="GO" id="GO:0005886">
    <property type="term" value="C:plasma membrane"/>
    <property type="evidence" value="ECO:0007669"/>
    <property type="project" value="TreeGrafter"/>
</dbReference>
<keyword evidence="3" id="KW-1185">Reference proteome</keyword>
<protein>
    <submittedName>
        <fullName evidence="2">Efflux RND transporter permease subunit</fullName>
    </submittedName>
</protein>
<feature type="transmembrane region" description="Helical" evidence="1">
    <location>
        <begin position="385"/>
        <end position="409"/>
    </location>
</feature>
<keyword evidence="1" id="KW-0472">Membrane</keyword>
<feature type="transmembrane region" description="Helical" evidence="1">
    <location>
        <begin position="457"/>
        <end position="479"/>
    </location>
</feature>
<keyword evidence="1" id="KW-0812">Transmembrane</keyword>
<dbReference type="Pfam" id="PF00873">
    <property type="entry name" value="ACR_tran"/>
    <property type="match status" value="1"/>
</dbReference>
<feature type="transmembrane region" description="Helical" evidence="1">
    <location>
        <begin position="975"/>
        <end position="1001"/>
    </location>
</feature>
<dbReference type="PANTHER" id="PTHR32063:SF77">
    <property type="entry name" value="ACR FAMILY TRANSPORT PROTEIN"/>
    <property type="match status" value="1"/>
</dbReference>
<accession>A0A7D5ZC02</accession>
<name>A0A7D5ZC02_9NEIS</name>
<feature type="transmembrane region" description="Helical" evidence="1">
    <location>
        <begin position="429"/>
        <end position="451"/>
    </location>
</feature>